<name>A0AB39HKK2_9VIBR</name>
<evidence type="ECO:0000256" key="2">
    <source>
        <dbReference type="ARBA" id="ARBA00023125"/>
    </source>
</evidence>
<dbReference type="SUPFAM" id="SSF46955">
    <property type="entry name" value="Putative DNA-binding domain"/>
    <property type="match status" value="1"/>
</dbReference>
<dbReference type="SMART" id="SM00422">
    <property type="entry name" value="HTH_MERR"/>
    <property type="match status" value="1"/>
</dbReference>
<dbReference type="InterPro" id="IPR047057">
    <property type="entry name" value="MerR_fam"/>
</dbReference>
<dbReference type="GO" id="GO:0003700">
    <property type="term" value="F:DNA-binding transcription factor activity"/>
    <property type="evidence" value="ECO:0007669"/>
    <property type="project" value="InterPro"/>
</dbReference>
<dbReference type="CDD" id="cd01104">
    <property type="entry name" value="HTH_MlrA-CarA"/>
    <property type="match status" value="1"/>
</dbReference>
<dbReference type="EMBL" id="CP162602">
    <property type="protein sequence ID" value="XDK27065.1"/>
    <property type="molecule type" value="Genomic_DNA"/>
</dbReference>
<dbReference type="KEGG" id="vih:AB0763_14975"/>
<dbReference type="Gene3D" id="1.10.1660.10">
    <property type="match status" value="1"/>
</dbReference>
<feature type="domain" description="HTH merR-type" evidence="4">
    <location>
        <begin position="9"/>
        <end position="78"/>
    </location>
</feature>
<dbReference type="PANTHER" id="PTHR30204:SF67">
    <property type="entry name" value="HTH-TYPE TRANSCRIPTIONAL REGULATOR MLRA-RELATED"/>
    <property type="match status" value="1"/>
</dbReference>
<dbReference type="InterPro" id="IPR009061">
    <property type="entry name" value="DNA-bd_dom_put_sf"/>
</dbReference>
<dbReference type="PANTHER" id="PTHR30204">
    <property type="entry name" value="REDOX-CYCLING DRUG-SENSING TRANSCRIPTIONAL ACTIVATOR SOXR"/>
    <property type="match status" value="1"/>
</dbReference>
<evidence type="ECO:0000256" key="3">
    <source>
        <dbReference type="ARBA" id="ARBA00023163"/>
    </source>
</evidence>
<protein>
    <submittedName>
        <fullName evidence="5">MerR family transcriptional regulator</fullName>
    </submittedName>
</protein>
<evidence type="ECO:0000259" key="4">
    <source>
        <dbReference type="PROSITE" id="PS50937"/>
    </source>
</evidence>
<dbReference type="PROSITE" id="PS50937">
    <property type="entry name" value="HTH_MERR_2"/>
    <property type="match status" value="1"/>
</dbReference>
<evidence type="ECO:0000256" key="1">
    <source>
        <dbReference type="ARBA" id="ARBA00023015"/>
    </source>
</evidence>
<organism evidence="5">
    <name type="scientific">Vibrio sp. HB236076</name>
    <dbReference type="NCBI Taxonomy" id="3232307"/>
    <lineage>
        <taxon>Bacteria</taxon>
        <taxon>Pseudomonadati</taxon>
        <taxon>Pseudomonadota</taxon>
        <taxon>Gammaproteobacteria</taxon>
        <taxon>Vibrionales</taxon>
        <taxon>Vibrionaceae</taxon>
        <taxon>Vibrio</taxon>
    </lineage>
</organism>
<keyword evidence="2" id="KW-0238">DNA-binding</keyword>
<dbReference type="InterPro" id="IPR000551">
    <property type="entry name" value="MerR-type_HTH_dom"/>
</dbReference>
<reference evidence="5" key="1">
    <citation type="submission" date="2024-07" db="EMBL/GenBank/DDBJ databases">
        <title>Genome Analysis of a Potential Novel Vibrio Species Secreting pH- and Thermo-stable Alginate Lyase and its Application in Producing Alginate Oligosaccharides.</title>
        <authorList>
            <person name="Huang H."/>
            <person name="Bao K."/>
        </authorList>
    </citation>
    <scope>NUCLEOTIDE SEQUENCE</scope>
    <source>
        <strain evidence="5">HB236076</strain>
        <plasmid evidence="5">p-HB236076</plasmid>
    </source>
</reference>
<dbReference type="RefSeq" id="WP_306099244.1">
    <property type="nucleotide sequence ID" value="NZ_CP162602.1"/>
</dbReference>
<geneLocation type="plasmid" evidence="5">
    <name>p-HB236076</name>
</geneLocation>
<gene>
    <name evidence="5" type="ORF">AB0763_14975</name>
</gene>
<evidence type="ECO:0000313" key="5">
    <source>
        <dbReference type="EMBL" id="XDK27065.1"/>
    </source>
</evidence>
<keyword evidence="1" id="KW-0805">Transcription regulation</keyword>
<keyword evidence="5" id="KW-0614">Plasmid</keyword>
<dbReference type="Pfam" id="PF13411">
    <property type="entry name" value="MerR_1"/>
    <property type="match status" value="1"/>
</dbReference>
<proteinExistence type="predicted"/>
<dbReference type="GO" id="GO:0003677">
    <property type="term" value="F:DNA binding"/>
    <property type="evidence" value="ECO:0007669"/>
    <property type="project" value="UniProtKB-KW"/>
</dbReference>
<sequence length="264" mass="29621">MDSKVSPCYYAIREVSEMTGVKPVTLRAWQRRYNLVQPERTPKGHRLYTEEHIVLIKEIQHWLSRGVAIGKVKPLLGTQEVNPQPVMRLDEVQEMVQALTQLKSQKAQAILSTVCKEYPLDIVKDQFFEPLLAAINALKVNVKSIASSCLVTLVSQQFAWMIDANNKAASKGHCMLVSLEPMESLRTWLKALELSESGVVVTTLFGCQDFSKLLDIDELSRVSIFSEHQLTSKQLETIAQLKQRGVALEVSEVITTLHFDGGDA</sequence>
<dbReference type="AlphaFoldDB" id="A0AB39HKK2"/>
<accession>A0AB39HKK2</accession>
<keyword evidence="3" id="KW-0804">Transcription</keyword>